<evidence type="ECO:0000256" key="6">
    <source>
        <dbReference type="ARBA" id="ARBA00023065"/>
    </source>
</evidence>
<dbReference type="InterPro" id="IPR011250">
    <property type="entry name" value="OMP/PagP_B-barrel"/>
</dbReference>
<feature type="signal peptide" evidence="11">
    <location>
        <begin position="1"/>
        <end position="26"/>
    </location>
</feature>
<evidence type="ECO:0000256" key="3">
    <source>
        <dbReference type="ARBA" id="ARBA00022452"/>
    </source>
</evidence>
<accession>A0ABS0Z9P7</accession>
<keyword evidence="9" id="KW-0998">Cell outer membrane</keyword>
<keyword evidence="7" id="KW-0626">Porin</keyword>
<organism evidence="13 14">
    <name type="scientific">Marinomonas ostreistagni</name>
    <dbReference type="NCBI Taxonomy" id="359209"/>
    <lineage>
        <taxon>Bacteria</taxon>
        <taxon>Pseudomonadati</taxon>
        <taxon>Pseudomonadota</taxon>
        <taxon>Gammaproteobacteria</taxon>
        <taxon>Oceanospirillales</taxon>
        <taxon>Oceanospirillaceae</taxon>
        <taxon>Marinomonas</taxon>
    </lineage>
</organism>
<proteinExistence type="predicted"/>
<keyword evidence="6" id="KW-0406">Ion transport</keyword>
<dbReference type="InterPro" id="IPR006690">
    <property type="entry name" value="OMPA-like_CS"/>
</dbReference>
<keyword evidence="3" id="KW-1134">Transmembrane beta strand</keyword>
<dbReference type="Gene3D" id="2.40.160.20">
    <property type="match status" value="1"/>
</dbReference>
<keyword evidence="4" id="KW-0812">Transmembrane</keyword>
<dbReference type="InterPro" id="IPR006664">
    <property type="entry name" value="OMP_bac"/>
</dbReference>
<keyword evidence="8 10" id="KW-0472">Membrane</keyword>
<evidence type="ECO:0000256" key="5">
    <source>
        <dbReference type="ARBA" id="ARBA00022729"/>
    </source>
</evidence>
<keyword evidence="14" id="KW-1185">Reference proteome</keyword>
<dbReference type="RefSeq" id="WP_199462005.1">
    <property type="nucleotide sequence ID" value="NZ_JAEMUH010000005.1"/>
</dbReference>
<keyword evidence="5 11" id="KW-0732">Signal</keyword>
<dbReference type="Pfam" id="PF00691">
    <property type="entry name" value="OmpA"/>
    <property type="match status" value="1"/>
</dbReference>
<evidence type="ECO:0000256" key="7">
    <source>
        <dbReference type="ARBA" id="ARBA00023114"/>
    </source>
</evidence>
<name>A0ABS0Z9P7_9GAMM</name>
<evidence type="ECO:0000256" key="11">
    <source>
        <dbReference type="SAM" id="SignalP"/>
    </source>
</evidence>
<evidence type="ECO:0000259" key="12">
    <source>
        <dbReference type="PROSITE" id="PS51123"/>
    </source>
</evidence>
<evidence type="ECO:0000313" key="13">
    <source>
        <dbReference type="EMBL" id="MBJ7550380.1"/>
    </source>
</evidence>
<dbReference type="InterPro" id="IPR006665">
    <property type="entry name" value="OmpA-like"/>
</dbReference>
<evidence type="ECO:0000256" key="1">
    <source>
        <dbReference type="ARBA" id="ARBA00004571"/>
    </source>
</evidence>
<dbReference type="Pfam" id="PF13505">
    <property type="entry name" value="OMP_b-brl"/>
    <property type="match status" value="1"/>
</dbReference>
<evidence type="ECO:0000256" key="9">
    <source>
        <dbReference type="ARBA" id="ARBA00023237"/>
    </source>
</evidence>
<evidence type="ECO:0000256" key="8">
    <source>
        <dbReference type="ARBA" id="ARBA00023136"/>
    </source>
</evidence>
<dbReference type="PANTHER" id="PTHR30329">
    <property type="entry name" value="STATOR ELEMENT OF FLAGELLAR MOTOR COMPLEX"/>
    <property type="match status" value="1"/>
</dbReference>
<dbReference type="Gene3D" id="3.30.1330.60">
    <property type="entry name" value="OmpA-like domain"/>
    <property type="match status" value="1"/>
</dbReference>
<evidence type="ECO:0000256" key="10">
    <source>
        <dbReference type="PROSITE-ProRule" id="PRU00473"/>
    </source>
</evidence>
<evidence type="ECO:0000256" key="4">
    <source>
        <dbReference type="ARBA" id="ARBA00022692"/>
    </source>
</evidence>
<dbReference type="PROSITE" id="PS51123">
    <property type="entry name" value="OMPA_2"/>
    <property type="match status" value="1"/>
</dbReference>
<reference evidence="13 14" key="1">
    <citation type="submission" date="2020-12" db="EMBL/GenBank/DDBJ databases">
        <title>Comparative genome analysis of fungal antagonists Marinomonas ostreistagni 398 and M. spartinae 468.</title>
        <authorList>
            <person name="Fields J.L."/>
            <person name="Mavrodi O.V."/>
            <person name="Biber P.D."/>
            <person name="Indest K.J."/>
            <person name="Mavrodi D.V."/>
        </authorList>
    </citation>
    <scope>NUCLEOTIDE SEQUENCE [LARGE SCALE GENOMIC DNA]</scope>
    <source>
        <strain evidence="13 14">USM7</strain>
    </source>
</reference>
<dbReference type="CDD" id="cd07185">
    <property type="entry name" value="OmpA_C-like"/>
    <property type="match status" value="1"/>
</dbReference>
<feature type="domain" description="OmpA-like" evidence="12">
    <location>
        <begin position="206"/>
        <end position="324"/>
    </location>
</feature>
<gene>
    <name evidence="13" type="ORF">JHD44_06775</name>
</gene>
<dbReference type="SUPFAM" id="SSF56925">
    <property type="entry name" value="OMPA-like"/>
    <property type="match status" value="1"/>
</dbReference>
<dbReference type="SUPFAM" id="SSF103088">
    <property type="entry name" value="OmpA-like"/>
    <property type="match status" value="1"/>
</dbReference>
<dbReference type="InterPro" id="IPR036737">
    <property type="entry name" value="OmpA-like_sf"/>
</dbReference>
<dbReference type="EMBL" id="JAEMUH010000005">
    <property type="protein sequence ID" value="MBJ7550380.1"/>
    <property type="molecule type" value="Genomic_DNA"/>
</dbReference>
<sequence>MSNIFKKTALVSSILAATAATTLAHADQPAAGFTLTPSIGYSAPDNNRDIEDDRAFGLSFGYQFDNPWAVEFTYLNLDSELSTGQDIDADQYRIDGLYSFFNESSLTPYVAAGLGATEYSNNLDGDGNTQLNAGGGLKYALNEHTSLRADYRVVEDLEADHTDQVATIGLMYAFGGKKAEPAPVVVEPTPVVEPEPAPVVEPEPAAAPVKTVLPYDIQFAFDSAHVAQSEYSDLQSIADYLANNPEQVAQIRGFADAIGTDTYNQELSEKRAQAVADRLVQEFGVDASRLDTVGYGEAYPIAENDTKANRQMNRRATTVSFSSREAMENDMPN</sequence>
<dbReference type="PANTHER" id="PTHR30329:SF21">
    <property type="entry name" value="LIPOPROTEIN YIAD-RELATED"/>
    <property type="match status" value="1"/>
</dbReference>
<dbReference type="InterPro" id="IPR050330">
    <property type="entry name" value="Bact_OuterMem_StrucFunc"/>
</dbReference>
<dbReference type="PROSITE" id="PS01068">
    <property type="entry name" value="OMPA_1"/>
    <property type="match status" value="1"/>
</dbReference>
<dbReference type="InterPro" id="IPR027385">
    <property type="entry name" value="Beta-barrel_OMP"/>
</dbReference>
<protein>
    <submittedName>
        <fullName evidence="13">OmpA family protein</fullName>
    </submittedName>
</protein>
<comment type="subcellular location">
    <subcellularLocation>
        <location evidence="1">Cell outer membrane</location>
        <topology evidence="1">Multi-pass membrane protein</topology>
    </subcellularLocation>
</comment>
<dbReference type="PRINTS" id="PR01021">
    <property type="entry name" value="OMPADOMAIN"/>
</dbReference>
<feature type="chain" id="PRO_5045721929" evidence="11">
    <location>
        <begin position="27"/>
        <end position="333"/>
    </location>
</feature>
<comment type="caution">
    <text evidence="13">The sequence shown here is derived from an EMBL/GenBank/DDBJ whole genome shotgun (WGS) entry which is preliminary data.</text>
</comment>
<evidence type="ECO:0000256" key="2">
    <source>
        <dbReference type="ARBA" id="ARBA00022448"/>
    </source>
</evidence>
<evidence type="ECO:0000313" key="14">
    <source>
        <dbReference type="Proteomes" id="UP000598488"/>
    </source>
</evidence>
<dbReference type="Proteomes" id="UP000598488">
    <property type="component" value="Unassembled WGS sequence"/>
</dbReference>
<keyword evidence="2" id="KW-0813">Transport</keyword>